<protein>
    <recommendedName>
        <fullName evidence="2">PiggyBac transposable element-derived protein domain-containing protein</fullName>
    </recommendedName>
</protein>
<keyword evidence="4" id="KW-1185">Reference proteome</keyword>
<dbReference type="PANTHER" id="PTHR46599">
    <property type="entry name" value="PIGGYBAC TRANSPOSABLE ELEMENT-DERIVED PROTEIN 4"/>
    <property type="match status" value="1"/>
</dbReference>
<dbReference type="Proteomes" id="UP001378592">
    <property type="component" value="Unassembled WGS sequence"/>
</dbReference>
<feature type="compositionally biased region" description="Polar residues" evidence="1">
    <location>
        <begin position="49"/>
        <end position="66"/>
    </location>
</feature>
<evidence type="ECO:0000313" key="4">
    <source>
        <dbReference type="Proteomes" id="UP001378592"/>
    </source>
</evidence>
<feature type="region of interest" description="Disordered" evidence="1">
    <location>
        <begin position="434"/>
        <end position="453"/>
    </location>
</feature>
<dbReference type="AlphaFoldDB" id="A0AAN9VAX8"/>
<dbReference type="PANTHER" id="PTHR46599:SF3">
    <property type="entry name" value="PIGGYBAC TRANSPOSABLE ELEMENT-DERIVED PROTEIN 4"/>
    <property type="match status" value="1"/>
</dbReference>
<evidence type="ECO:0000313" key="3">
    <source>
        <dbReference type="EMBL" id="KAK7792905.1"/>
    </source>
</evidence>
<comment type="caution">
    <text evidence="3">The sequence shown here is derived from an EMBL/GenBank/DDBJ whole genome shotgun (WGS) entry which is preliminary data.</text>
</comment>
<gene>
    <name evidence="3" type="ORF">R5R35_010173</name>
</gene>
<dbReference type="EMBL" id="JAZDUA010000414">
    <property type="protein sequence ID" value="KAK7792905.1"/>
    <property type="molecule type" value="Genomic_DNA"/>
</dbReference>
<feature type="domain" description="PiggyBac transposable element-derived protein" evidence="2">
    <location>
        <begin position="154"/>
        <end position="502"/>
    </location>
</feature>
<evidence type="ECO:0000256" key="1">
    <source>
        <dbReference type="SAM" id="MobiDB-lite"/>
    </source>
</evidence>
<organism evidence="3 4">
    <name type="scientific">Gryllus longicercus</name>
    <dbReference type="NCBI Taxonomy" id="2509291"/>
    <lineage>
        <taxon>Eukaryota</taxon>
        <taxon>Metazoa</taxon>
        <taxon>Ecdysozoa</taxon>
        <taxon>Arthropoda</taxon>
        <taxon>Hexapoda</taxon>
        <taxon>Insecta</taxon>
        <taxon>Pterygota</taxon>
        <taxon>Neoptera</taxon>
        <taxon>Polyneoptera</taxon>
        <taxon>Orthoptera</taxon>
        <taxon>Ensifera</taxon>
        <taxon>Gryllidea</taxon>
        <taxon>Grylloidea</taxon>
        <taxon>Gryllidae</taxon>
        <taxon>Gryllinae</taxon>
        <taxon>Gryllus</taxon>
    </lineage>
</organism>
<sequence>MENMEELQEESHLALNFDGIAVESGMHKEDTCFPGHRSPPASDKESEESPITSGSEELSDWTTSEGDWSEAGSCSPLRPSTSGSSAQSARRRRRTDFPERASKSANSENESDEEPARKRKEVSGCASPPNHGVRPSTQPFLQTSADSLNAGSSALDFFLLFVSENLVQFVAQQTNNFYQFVVQLGERSRSGLCSSEVNTTTVEEMFCFLALCMLMPRSEKVCLSEYWSTDSLLSTPVFGEMMSQKRFILLLRMLHFSDDRNARGRDKIGKLVDTIRHNFQQASLLFQALCIDENRFTFEGRLLLKQYVPPERSRCRVKLFVLCDNWTGYVLDFILYRKGSNNVENKGITDDVVGTFLQPFLEKGHTIYIENWVTSPALFTWLYATATEESSGKKHMFQMEDELKTGETVFHASNITMSLKWCVEREMWMLSSHNSAESATNTDRTTGKKENESQCIVEDNQNTGTVDCRDMIPSLIESIRTTIKWYKRYFFHLFDLSVFNGYALFKIATGKNVSMAQYHLSLIREITGKYCEGLKEGGGKK</sequence>
<dbReference type="InterPro" id="IPR029526">
    <property type="entry name" value="PGBD"/>
</dbReference>
<reference evidence="3 4" key="1">
    <citation type="submission" date="2024-03" db="EMBL/GenBank/DDBJ databases">
        <title>The genome assembly and annotation of the cricket Gryllus longicercus Weissman &amp; Gray.</title>
        <authorList>
            <person name="Szrajer S."/>
            <person name="Gray D."/>
            <person name="Ylla G."/>
        </authorList>
    </citation>
    <scope>NUCLEOTIDE SEQUENCE [LARGE SCALE GENOMIC DNA]</scope>
    <source>
        <strain evidence="3">DAG 2021-001</strain>
        <tissue evidence="3">Whole body minus gut</tissue>
    </source>
</reference>
<proteinExistence type="predicted"/>
<accession>A0AAN9VAX8</accession>
<feature type="region of interest" description="Disordered" evidence="1">
    <location>
        <begin position="26"/>
        <end position="140"/>
    </location>
</feature>
<feature type="compositionally biased region" description="Polar residues" evidence="1">
    <location>
        <begin position="434"/>
        <end position="444"/>
    </location>
</feature>
<dbReference type="Pfam" id="PF13843">
    <property type="entry name" value="DDE_Tnp_1_7"/>
    <property type="match status" value="1"/>
</dbReference>
<name>A0AAN9VAX8_9ORTH</name>
<evidence type="ECO:0000259" key="2">
    <source>
        <dbReference type="Pfam" id="PF13843"/>
    </source>
</evidence>